<dbReference type="KEGG" id="bfo:118407971"/>
<dbReference type="PANTHER" id="PTHR14049:SF9">
    <property type="entry name" value="PROCOLLAGEN-PROLINE 3-DIOXYGENASE"/>
    <property type="match status" value="1"/>
</dbReference>
<dbReference type="Pfam" id="PF13640">
    <property type="entry name" value="2OG-FeII_Oxy_3"/>
    <property type="match status" value="1"/>
</dbReference>
<dbReference type="InterPro" id="IPR005123">
    <property type="entry name" value="Oxoglu/Fe-dep_dioxygenase_dom"/>
</dbReference>
<dbReference type="Gene3D" id="2.60.120.620">
    <property type="entry name" value="q2cbj1_9rhob like domain"/>
    <property type="match status" value="1"/>
</dbReference>
<reference evidence="3" key="1">
    <citation type="submission" date="2025-08" db="UniProtKB">
        <authorList>
            <consortium name="RefSeq"/>
        </authorList>
    </citation>
    <scope>IDENTIFICATION</scope>
    <source>
        <strain evidence="3">S238N-H82</strain>
        <tissue evidence="3">Testes</tissue>
    </source>
</reference>
<accession>A0A9J7HTZ4</accession>
<keyword evidence="2" id="KW-1185">Reference proteome</keyword>
<evidence type="ECO:0000313" key="2">
    <source>
        <dbReference type="Proteomes" id="UP000001554"/>
    </source>
</evidence>
<evidence type="ECO:0000313" key="3">
    <source>
        <dbReference type="RefSeq" id="XP_035664467.1"/>
    </source>
</evidence>
<protein>
    <submittedName>
        <fullName evidence="3">Prolyl 3-hydroxylase 3-like</fullName>
    </submittedName>
</protein>
<dbReference type="GeneID" id="118407971"/>
<dbReference type="PANTHER" id="PTHR14049">
    <property type="entry name" value="LEPRECAN 1"/>
    <property type="match status" value="1"/>
</dbReference>
<dbReference type="OMA" id="CELNYLD"/>
<dbReference type="OrthoDB" id="8517835at2759"/>
<dbReference type="InterPro" id="IPR039575">
    <property type="entry name" value="P3H"/>
</dbReference>
<dbReference type="RefSeq" id="XP_035664467.1">
    <property type="nucleotide sequence ID" value="XM_035808574.1"/>
</dbReference>
<gene>
    <name evidence="3" type="primary">LOC118407971</name>
</gene>
<proteinExistence type="predicted"/>
<dbReference type="PROSITE" id="PS51471">
    <property type="entry name" value="FE2OG_OXY"/>
    <property type="match status" value="1"/>
</dbReference>
<name>A0A9J7HTZ4_BRAFL</name>
<evidence type="ECO:0000259" key="1">
    <source>
        <dbReference type="PROSITE" id="PS51471"/>
    </source>
</evidence>
<dbReference type="GO" id="GO:0032963">
    <property type="term" value="P:collagen metabolic process"/>
    <property type="evidence" value="ECO:0007669"/>
    <property type="project" value="InterPro"/>
</dbReference>
<dbReference type="AlphaFoldDB" id="A0A9J7HTZ4"/>
<feature type="domain" description="Fe2OG dioxygenase" evidence="1">
    <location>
        <begin position="1"/>
        <end position="109"/>
    </location>
</feature>
<sequence length="128" mass="14711">MLALFAGETLRTEPSHNVHVDKCELNYLDWSCRYQTELNQRHYSAIMFLNDDFTGGQFFFAYRGNHTAQLTVQPKCGRLVAFSSGQENPHGVKAVLQGRRCVLAFGTRWTNDTRSYPTTRQGNWSNPY</sequence>
<dbReference type="InterPro" id="IPR044862">
    <property type="entry name" value="Pro_4_hyd_alph_FE2OG_OXY"/>
</dbReference>
<organism evidence="2 3">
    <name type="scientific">Branchiostoma floridae</name>
    <name type="common">Florida lancelet</name>
    <name type="synonym">Amphioxus</name>
    <dbReference type="NCBI Taxonomy" id="7739"/>
    <lineage>
        <taxon>Eukaryota</taxon>
        <taxon>Metazoa</taxon>
        <taxon>Chordata</taxon>
        <taxon>Cephalochordata</taxon>
        <taxon>Leptocardii</taxon>
        <taxon>Amphioxiformes</taxon>
        <taxon>Branchiostomatidae</taxon>
        <taxon>Branchiostoma</taxon>
    </lineage>
</organism>
<dbReference type="Proteomes" id="UP000001554">
    <property type="component" value="Unplaced"/>
</dbReference>